<accession>A0AAN6VFK5</accession>
<dbReference type="EMBL" id="MU857075">
    <property type="protein sequence ID" value="KAK4150385.1"/>
    <property type="molecule type" value="Genomic_DNA"/>
</dbReference>
<evidence type="ECO:0000313" key="2">
    <source>
        <dbReference type="EMBL" id="KAK4150385.1"/>
    </source>
</evidence>
<feature type="region of interest" description="Disordered" evidence="1">
    <location>
        <begin position="1"/>
        <end position="66"/>
    </location>
</feature>
<dbReference type="Proteomes" id="UP001302745">
    <property type="component" value="Unassembled WGS sequence"/>
</dbReference>
<evidence type="ECO:0000256" key="1">
    <source>
        <dbReference type="SAM" id="MobiDB-lite"/>
    </source>
</evidence>
<reference evidence="2" key="2">
    <citation type="submission" date="2023-05" db="EMBL/GenBank/DDBJ databases">
        <authorList>
            <consortium name="Lawrence Berkeley National Laboratory"/>
            <person name="Steindorff A."/>
            <person name="Hensen N."/>
            <person name="Bonometti L."/>
            <person name="Westerberg I."/>
            <person name="Brannstrom I.O."/>
            <person name="Guillou S."/>
            <person name="Cros-Aarteil S."/>
            <person name="Calhoun S."/>
            <person name="Haridas S."/>
            <person name="Kuo A."/>
            <person name="Mondo S."/>
            <person name="Pangilinan J."/>
            <person name="Riley R."/>
            <person name="Labutti K."/>
            <person name="Andreopoulos B."/>
            <person name="Lipzen A."/>
            <person name="Chen C."/>
            <person name="Yanf M."/>
            <person name="Daum C."/>
            <person name="Ng V."/>
            <person name="Clum A."/>
            <person name="Ohm R."/>
            <person name="Martin F."/>
            <person name="Silar P."/>
            <person name="Natvig D."/>
            <person name="Lalanne C."/>
            <person name="Gautier V."/>
            <person name="Ament-Velasquez S.L."/>
            <person name="Kruys A."/>
            <person name="Hutchinson M.I."/>
            <person name="Powell A.J."/>
            <person name="Barry K."/>
            <person name="Miller A.N."/>
            <person name="Grigoriev I.V."/>
            <person name="Debuchy R."/>
            <person name="Gladieux P."/>
            <person name="Thoren M.H."/>
            <person name="Johannesson H."/>
        </authorList>
    </citation>
    <scope>NUCLEOTIDE SEQUENCE</scope>
    <source>
        <strain evidence="2">CBS 538.74</strain>
    </source>
</reference>
<reference evidence="2" key="1">
    <citation type="journal article" date="2023" name="Mol. Phylogenet. Evol.">
        <title>Genome-scale phylogeny and comparative genomics of the fungal order Sordariales.</title>
        <authorList>
            <person name="Hensen N."/>
            <person name="Bonometti L."/>
            <person name="Westerberg I."/>
            <person name="Brannstrom I.O."/>
            <person name="Guillou S."/>
            <person name="Cros-Aarteil S."/>
            <person name="Calhoun S."/>
            <person name="Haridas S."/>
            <person name="Kuo A."/>
            <person name="Mondo S."/>
            <person name="Pangilinan J."/>
            <person name="Riley R."/>
            <person name="LaButti K."/>
            <person name="Andreopoulos B."/>
            <person name="Lipzen A."/>
            <person name="Chen C."/>
            <person name="Yan M."/>
            <person name="Daum C."/>
            <person name="Ng V."/>
            <person name="Clum A."/>
            <person name="Steindorff A."/>
            <person name="Ohm R.A."/>
            <person name="Martin F."/>
            <person name="Silar P."/>
            <person name="Natvig D.O."/>
            <person name="Lalanne C."/>
            <person name="Gautier V."/>
            <person name="Ament-Velasquez S.L."/>
            <person name="Kruys A."/>
            <person name="Hutchinson M.I."/>
            <person name="Powell A.J."/>
            <person name="Barry K."/>
            <person name="Miller A.N."/>
            <person name="Grigoriev I.V."/>
            <person name="Debuchy R."/>
            <person name="Gladieux P."/>
            <person name="Hiltunen Thoren M."/>
            <person name="Johannesson H."/>
        </authorList>
    </citation>
    <scope>NUCLEOTIDE SEQUENCE</scope>
    <source>
        <strain evidence="2">CBS 538.74</strain>
    </source>
</reference>
<protein>
    <submittedName>
        <fullName evidence="2">Uncharacterized protein</fullName>
    </submittedName>
</protein>
<gene>
    <name evidence="2" type="ORF">C8A00DRAFT_37008</name>
</gene>
<dbReference type="AlphaFoldDB" id="A0AAN6VFK5"/>
<name>A0AAN6VFK5_9PEZI</name>
<comment type="caution">
    <text evidence="2">The sequence shown here is derived from an EMBL/GenBank/DDBJ whole genome shotgun (WGS) entry which is preliminary data.</text>
</comment>
<organism evidence="2 3">
    <name type="scientific">Chaetomidium leptoderma</name>
    <dbReference type="NCBI Taxonomy" id="669021"/>
    <lineage>
        <taxon>Eukaryota</taxon>
        <taxon>Fungi</taxon>
        <taxon>Dikarya</taxon>
        <taxon>Ascomycota</taxon>
        <taxon>Pezizomycotina</taxon>
        <taxon>Sordariomycetes</taxon>
        <taxon>Sordariomycetidae</taxon>
        <taxon>Sordariales</taxon>
        <taxon>Chaetomiaceae</taxon>
        <taxon>Chaetomidium</taxon>
    </lineage>
</organism>
<feature type="compositionally biased region" description="Low complexity" evidence="1">
    <location>
        <begin position="38"/>
        <end position="51"/>
    </location>
</feature>
<sequence length="246" mass="27877">MTLHQLPDVDGQIAQGSHEDTAYDSDAPPAYDTAVNLPATASTPPKTTSDPKGSDEAPVQHGETPAPMTLCSTFAKYGDGWGTLDLRMRSDFTSPHPEHRALPWEAVLAVKCQDVPRLMRDGFFWSVDNVLPEEGYMTHTSMVKPEWRAQGYHHIRTWFLIDKSNGESPQWVARLQVFATTSELLPRFRVQTLSRDNVCSATAWDAHGRTVYNYDWGWEDSSYNCIYDDKPLQGAHPRRRQRKQGR</sequence>
<keyword evidence="3" id="KW-1185">Reference proteome</keyword>
<evidence type="ECO:0000313" key="3">
    <source>
        <dbReference type="Proteomes" id="UP001302745"/>
    </source>
</evidence>
<proteinExistence type="predicted"/>